<evidence type="ECO:0000313" key="13">
    <source>
        <dbReference type="EMBL" id="GLB44462.1"/>
    </source>
</evidence>
<evidence type="ECO:0000259" key="12">
    <source>
        <dbReference type="Pfam" id="PF22924"/>
    </source>
</evidence>
<dbReference type="PANTHER" id="PTHR10909">
    <property type="entry name" value="ELECTRON TRANSPORT OXIDOREDUCTASE"/>
    <property type="match status" value="1"/>
</dbReference>
<evidence type="ECO:0000256" key="7">
    <source>
        <dbReference type="ARBA" id="ARBA00023002"/>
    </source>
</evidence>
<accession>A0A9P3Q075</accession>
<dbReference type="FunFam" id="2.40.110.10:FF:000003">
    <property type="entry name" value="Acyl-coenzyme A oxidase"/>
    <property type="match status" value="1"/>
</dbReference>
<keyword evidence="6" id="KW-0276">Fatty acid metabolism</keyword>
<dbReference type="InterPro" id="IPR032675">
    <property type="entry name" value="LRR_dom_sf"/>
</dbReference>
<dbReference type="OrthoDB" id="3216017at2759"/>
<feature type="domain" description="Acyl-coenzyme A oxidase N-terminal" evidence="11">
    <location>
        <begin position="31"/>
        <end position="135"/>
    </location>
</feature>
<evidence type="ECO:0000256" key="1">
    <source>
        <dbReference type="ARBA" id="ARBA00001974"/>
    </source>
</evidence>
<organism evidence="13 14">
    <name type="scientific">Lyophyllum shimeji</name>
    <name type="common">Hon-shimeji</name>
    <name type="synonym">Tricholoma shimeji</name>
    <dbReference type="NCBI Taxonomy" id="47721"/>
    <lineage>
        <taxon>Eukaryota</taxon>
        <taxon>Fungi</taxon>
        <taxon>Dikarya</taxon>
        <taxon>Basidiomycota</taxon>
        <taxon>Agaricomycotina</taxon>
        <taxon>Agaricomycetes</taxon>
        <taxon>Agaricomycetidae</taxon>
        <taxon>Agaricales</taxon>
        <taxon>Tricholomatineae</taxon>
        <taxon>Lyophyllaceae</taxon>
        <taxon>Lyophyllum</taxon>
    </lineage>
</organism>
<reference evidence="13" key="1">
    <citation type="submission" date="2022-07" db="EMBL/GenBank/DDBJ databases">
        <title>The genome of Lyophyllum shimeji provides insight into the initial evolution of ectomycorrhizal fungal genome.</title>
        <authorList>
            <person name="Kobayashi Y."/>
            <person name="Shibata T."/>
            <person name="Hirakawa H."/>
            <person name="Shigenobu S."/>
            <person name="Nishiyama T."/>
            <person name="Yamada A."/>
            <person name="Hasebe M."/>
            <person name="Kawaguchi M."/>
        </authorList>
    </citation>
    <scope>NUCLEOTIDE SEQUENCE</scope>
    <source>
        <strain evidence="13">AT787</strain>
    </source>
</reference>
<protein>
    <submittedName>
        <fullName evidence="13">Acyl-CoA oxidase family protein</fullName>
    </submittedName>
</protein>
<evidence type="ECO:0000256" key="4">
    <source>
        <dbReference type="ARBA" id="ARBA00022630"/>
    </source>
</evidence>
<dbReference type="GO" id="GO:0055088">
    <property type="term" value="P:lipid homeostasis"/>
    <property type="evidence" value="ECO:0007669"/>
    <property type="project" value="TreeGrafter"/>
</dbReference>
<feature type="domain" description="Acyl-CoA oxidase C-terminal" evidence="10">
    <location>
        <begin position="493"/>
        <end position="665"/>
    </location>
</feature>
<gene>
    <name evidence="13" type="ORF">LshimejAT787_1700890</name>
</gene>
<keyword evidence="7" id="KW-0560">Oxidoreductase</keyword>
<dbReference type="Pfam" id="PF14749">
    <property type="entry name" value="Acyl-CoA_ox_N"/>
    <property type="match status" value="1"/>
</dbReference>
<keyword evidence="4" id="KW-0285">Flavoprotein</keyword>
<dbReference type="InterPro" id="IPR009100">
    <property type="entry name" value="AcylCoA_DH/oxidase_NM_dom_sf"/>
</dbReference>
<dbReference type="EMBL" id="BRPK01000017">
    <property type="protein sequence ID" value="GLB44462.1"/>
    <property type="molecule type" value="Genomic_DNA"/>
</dbReference>
<dbReference type="InterPro" id="IPR029320">
    <property type="entry name" value="Acyl-CoA_ox_N"/>
</dbReference>
<dbReference type="Pfam" id="PF01756">
    <property type="entry name" value="ACOX"/>
    <property type="match status" value="1"/>
</dbReference>
<evidence type="ECO:0000256" key="8">
    <source>
        <dbReference type="ARBA" id="ARBA00023098"/>
    </source>
</evidence>
<dbReference type="SUPFAM" id="SSF52047">
    <property type="entry name" value="RNI-like"/>
    <property type="match status" value="1"/>
</dbReference>
<dbReference type="InterPro" id="IPR002655">
    <property type="entry name" value="Acyl-CoA_oxidase_C"/>
</dbReference>
<dbReference type="Pfam" id="PF22924">
    <property type="entry name" value="ACOX_C_alpha1"/>
    <property type="match status" value="1"/>
</dbReference>
<evidence type="ECO:0000256" key="5">
    <source>
        <dbReference type="ARBA" id="ARBA00022827"/>
    </source>
</evidence>
<evidence type="ECO:0000256" key="6">
    <source>
        <dbReference type="ARBA" id="ARBA00022832"/>
    </source>
</evidence>
<dbReference type="GO" id="GO:0033540">
    <property type="term" value="P:fatty acid beta-oxidation using acyl-CoA oxidase"/>
    <property type="evidence" value="ECO:0007669"/>
    <property type="project" value="TreeGrafter"/>
</dbReference>
<dbReference type="InterPro" id="IPR036250">
    <property type="entry name" value="AcylCo_DH-like_C"/>
</dbReference>
<keyword evidence="8" id="KW-0443">Lipid metabolism</keyword>
<dbReference type="Gene3D" id="1.10.540.10">
    <property type="entry name" value="Acyl-CoA dehydrogenase/oxidase, N-terminal domain"/>
    <property type="match status" value="1"/>
</dbReference>
<dbReference type="SUPFAM" id="SSF56645">
    <property type="entry name" value="Acyl-CoA dehydrogenase NM domain-like"/>
    <property type="match status" value="1"/>
</dbReference>
<comment type="subcellular location">
    <subcellularLocation>
        <location evidence="2">Peroxisome</location>
    </subcellularLocation>
</comment>
<proteinExistence type="inferred from homology"/>
<dbReference type="Gene3D" id="2.40.110.10">
    <property type="entry name" value="Butyryl-CoA Dehydrogenase, subunit A, domain 2"/>
    <property type="match status" value="1"/>
</dbReference>
<name>A0A9P3Q075_LYOSH</name>
<dbReference type="GO" id="GO:0071949">
    <property type="term" value="F:FAD binding"/>
    <property type="evidence" value="ECO:0007669"/>
    <property type="project" value="InterPro"/>
</dbReference>
<dbReference type="InterPro" id="IPR055060">
    <property type="entry name" value="ACOX_C_alpha1"/>
</dbReference>
<keyword evidence="14" id="KW-1185">Reference proteome</keyword>
<evidence type="ECO:0000256" key="2">
    <source>
        <dbReference type="ARBA" id="ARBA00004275"/>
    </source>
</evidence>
<comment type="similarity">
    <text evidence="3">Belongs to the acyl-CoA oxidase family.</text>
</comment>
<dbReference type="InterPro" id="IPR046373">
    <property type="entry name" value="Acyl-CoA_Oxase/DH_mid-dom_sf"/>
</dbReference>
<dbReference type="Gene3D" id="1.20.140.10">
    <property type="entry name" value="Butyryl-CoA Dehydrogenase, subunit A, domain 3"/>
    <property type="match status" value="2"/>
</dbReference>
<keyword evidence="9" id="KW-0576">Peroxisome</keyword>
<evidence type="ECO:0000313" key="14">
    <source>
        <dbReference type="Proteomes" id="UP001063166"/>
    </source>
</evidence>
<comment type="cofactor">
    <cofactor evidence="1">
        <name>FAD</name>
        <dbReference type="ChEBI" id="CHEBI:57692"/>
    </cofactor>
</comment>
<dbReference type="PANTHER" id="PTHR10909:SF250">
    <property type="entry name" value="PEROXISOMAL ACYL-COENZYME A OXIDASE 1"/>
    <property type="match status" value="1"/>
</dbReference>
<evidence type="ECO:0000256" key="3">
    <source>
        <dbReference type="ARBA" id="ARBA00006288"/>
    </source>
</evidence>
<sequence length="1377" mass="152620">MPASDGVAARTALDMANSRASSSIDVALARNFLHNGHEEWVKRNNIVKILENDPVFDKTDRDFMTRTERYKRALAMTNRIYELQEIHKWSNEQTSIAIASIDESLPISLHNVAFQPVFFSQGSPSLVAKYGPLIASRGVLGSYLQTELGHGTNVAQLETTATFIPETQEFEIHSPTLTSSKWWIGGLGKTATHGVVQAKLILPGGKDVGPHLFFVQLRNMDDHKVLPGIMIGDIGPKALAGYAPTDNGFARFDHVRIPKENMLSKFAQVTDDGQYVQPPHAKLSYGGMLYIRANMVTGAGWLMAKAATVSIRYTTVRRQGEKGRDGLEKQAITYPSVYIRLLPILSHAYVFIQLGKTLLRSFDTMSKRLANGDASLLAEMHATTSGLKVMASSLGVQDLEVARRSMGGHGYSAFAGLGRLYADYLPSVTYEGDNFVLDQQVVRAALKSYHTLFSSANPSPAGLSPSSYYLRLLVPPHQPPQIHGTDDAPWHDPKFAINLLEWRAALLVQEHARTVRNPDASLNQRVAKAVTEAFVAVQVGEMIAGLTLPPPTGDVMRRLYTLYLLTVVEAGLVDLLSFGILRPVDGGSSDPARSLRLSIKALCQALLPEAIGLSDAFGFSDWELDSALGVFDGRVYEALWERAKTEPMNREEVTSAYEESIRPMLPRAKASEASNPTLWPGPTLGSDLGFVNSHHASFVAQTSTTMPACPPDELTTTVYDALHSLSQHHKANFLLDTALTLIQAGRYGPEVENYLEVYLKTPNLPKADIARALLARGNARKSGGESLLAKAQEDGGVIVAGGSAEETHQEFASCPNGLVSLDVAGVIGALGKPRVRAFQPHRGYETLPSSPGNEHFQSVLKLDPSNREIQQHIRREKRIRFVTEPASQRAPLEVWERIAYHIPRYHLRTWLFVSSFHRDIAVRQIFHTLDLYFGEDQENLNRGLDIFDRAKADPVFASRVKCLRLHWAYEEGDMLDLMTRIFKTALPEFKALVDFEWIGYPEMRADMVQAVLASHSHLRGLGLIGWHFDAVGVSAFQNLRKFTLRAEDDDGFADMGEVRTVLDQNQTTLRHLILGAYLARHHSWDSAFQSVTIKNLTHLDLVDTRISHIVFARIAHAHNLQSLTLHGTFEEPGSAAVVFSSDQVIDDQHTFLPHLEAFRFVLVGHDDELALYQSVTQFLRRRKRLRRLDLGSCPWDLVQAVLPELSGLRVLGVRIANLTQVAVHALVKAIPKEMVAMNVTTVVSDRPLNEYAAQFARFHSLAFVHFQCTVQRRPKPNLMSEKDFQVQTDIWNSAARSIATALPSVDFIGWHGEHYVVVRGSGNSGVGGESECGSVELKELPARRRLDCGKGVDLGSGDATWLERKDVPMDYEMPGLE</sequence>
<evidence type="ECO:0000256" key="9">
    <source>
        <dbReference type="ARBA" id="ARBA00023140"/>
    </source>
</evidence>
<keyword evidence="5" id="KW-0274">FAD</keyword>
<dbReference type="GO" id="GO:0003997">
    <property type="term" value="F:acyl-CoA oxidase activity"/>
    <property type="evidence" value="ECO:0007669"/>
    <property type="project" value="InterPro"/>
</dbReference>
<dbReference type="GO" id="GO:0005777">
    <property type="term" value="C:peroxisome"/>
    <property type="evidence" value="ECO:0007669"/>
    <property type="project" value="UniProtKB-SubCell"/>
</dbReference>
<dbReference type="SUPFAM" id="SSF47203">
    <property type="entry name" value="Acyl-CoA dehydrogenase C-terminal domain-like"/>
    <property type="match status" value="2"/>
</dbReference>
<dbReference type="InterPro" id="IPR012258">
    <property type="entry name" value="Acyl-CoA_oxidase"/>
</dbReference>
<dbReference type="InterPro" id="IPR037069">
    <property type="entry name" value="AcylCoA_DH/ox_N_sf"/>
</dbReference>
<feature type="domain" description="Acyl-CoA oxidase C-alpha1" evidence="12">
    <location>
        <begin position="285"/>
        <end position="445"/>
    </location>
</feature>
<dbReference type="Proteomes" id="UP001063166">
    <property type="component" value="Unassembled WGS sequence"/>
</dbReference>
<comment type="caution">
    <text evidence="13">The sequence shown here is derived from an EMBL/GenBank/DDBJ whole genome shotgun (WGS) entry which is preliminary data.</text>
</comment>
<dbReference type="Gene3D" id="3.80.10.10">
    <property type="entry name" value="Ribonuclease Inhibitor"/>
    <property type="match status" value="1"/>
</dbReference>
<dbReference type="GO" id="GO:0005504">
    <property type="term" value="F:fatty acid binding"/>
    <property type="evidence" value="ECO:0007669"/>
    <property type="project" value="TreeGrafter"/>
</dbReference>
<evidence type="ECO:0000259" key="10">
    <source>
        <dbReference type="Pfam" id="PF01756"/>
    </source>
</evidence>
<evidence type="ECO:0000259" key="11">
    <source>
        <dbReference type="Pfam" id="PF14749"/>
    </source>
</evidence>